<dbReference type="InterPro" id="IPR050062">
    <property type="entry name" value="Pro-tRNA_synthetase"/>
</dbReference>
<evidence type="ECO:0000256" key="16">
    <source>
        <dbReference type="ARBA" id="ARBA00071662"/>
    </source>
</evidence>
<dbReference type="AlphaFoldDB" id="A0A444TWQ0"/>
<evidence type="ECO:0000256" key="10">
    <source>
        <dbReference type="ARBA" id="ARBA00023136"/>
    </source>
</evidence>
<dbReference type="GO" id="GO:0043039">
    <property type="term" value="P:tRNA aminoacylation"/>
    <property type="evidence" value="ECO:0007669"/>
    <property type="project" value="InterPro"/>
</dbReference>
<reference evidence="20 21" key="1">
    <citation type="submission" date="2019-01" db="EMBL/GenBank/DDBJ databases">
        <title>Draft Genome and Complete Hox-Cluster Characterization of the Sterlet Sturgeon (Acipenser ruthenus).</title>
        <authorList>
            <person name="Wei Q."/>
        </authorList>
    </citation>
    <scope>NUCLEOTIDE SEQUENCE [LARGE SCALE GENOMIC DNA]</scope>
    <source>
        <strain evidence="20">WHYD16114868_AA</strain>
        <tissue evidence="20">Blood</tissue>
    </source>
</reference>
<accession>A0A444TWQ0</accession>
<dbReference type="SUPFAM" id="SSF81271">
    <property type="entry name" value="TGS-like"/>
    <property type="match status" value="1"/>
</dbReference>
<evidence type="ECO:0000256" key="12">
    <source>
        <dbReference type="ARBA" id="ARBA00029863"/>
    </source>
</evidence>
<keyword evidence="5" id="KW-0375">Hydrogen ion transport</keyword>
<dbReference type="InterPro" id="IPR012947">
    <property type="entry name" value="tRNA_SAD"/>
</dbReference>
<dbReference type="GO" id="GO:1990904">
    <property type="term" value="C:ribonucleoprotein complex"/>
    <property type="evidence" value="ECO:0007669"/>
    <property type="project" value="UniProtKB-KW"/>
</dbReference>
<keyword evidence="9" id="KW-0496">Mitochondrion</keyword>
<keyword evidence="8" id="KW-0406">Ion transport</keyword>
<protein>
    <recommendedName>
        <fullName evidence="17">ATP synthase peripheral stalk subunit F6, mitochondrial</fullName>
    </recommendedName>
    <alternativeName>
        <fullName evidence="18">39S ribosomal protein L39, mitochondrial</fullName>
    </alternativeName>
    <alternativeName>
        <fullName evidence="12">ATP synthase peripheral stalk subunit F6</fullName>
    </alternativeName>
    <alternativeName>
        <fullName evidence="16">Large ribosomal subunit protein mL39</fullName>
    </alternativeName>
</protein>
<dbReference type="SMART" id="SM00863">
    <property type="entry name" value="tRNA_SAD"/>
    <property type="match status" value="1"/>
</dbReference>
<dbReference type="PANTHER" id="PTHR42753">
    <property type="entry name" value="MITOCHONDRIAL RIBOSOME PROTEIN L39/PROLYL-TRNA LIGASE FAMILY MEMBER"/>
    <property type="match status" value="1"/>
</dbReference>
<evidence type="ECO:0000256" key="14">
    <source>
        <dbReference type="ARBA" id="ARBA00061231"/>
    </source>
</evidence>
<keyword evidence="10" id="KW-0472">Membrane</keyword>
<dbReference type="PROSITE" id="PS51880">
    <property type="entry name" value="TGS"/>
    <property type="match status" value="1"/>
</dbReference>
<evidence type="ECO:0000259" key="19">
    <source>
        <dbReference type="PROSITE" id="PS51880"/>
    </source>
</evidence>
<comment type="subcellular location">
    <subcellularLocation>
        <location evidence="1">Mitochondrion inner membrane</location>
    </subcellularLocation>
</comment>
<dbReference type="SUPFAM" id="SSF55186">
    <property type="entry name" value="ThrRS/AlaRS common domain"/>
    <property type="match status" value="1"/>
</dbReference>
<comment type="similarity">
    <text evidence="14">Belongs to the mitochondrion-specific ribosomal protein mL39 family.</text>
</comment>
<evidence type="ECO:0000256" key="3">
    <source>
        <dbReference type="ARBA" id="ARBA00022448"/>
    </source>
</evidence>
<evidence type="ECO:0000256" key="1">
    <source>
        <dbReference type="ARBA" id="ARBA00004273"/>
    </source>
</evidence>
<dbReference type="InterPro" id="IPR004095">
    <property type="entry name" value="TGS"/>
</dbReference>
<dbReference type="PANTHER" id="PTHR42753:SF9">
    <property type="entry name" value="LARGE RIBOSOMAL SUBUNIT PROTEIN ML39"/>
    <property type="match status" value="1"/>
</dbReference>
<dbReference type="CDD" id="cd01667">
    <property type="entry name" value="TGS_ThrRS"/>
    <property type="match status" value="1"/>
</dbReference>
<dbReference type="Pfam" id="PF05511">
    <property type="entry name" value="ATP-synt_F6"/>
    <property type="match status" value="1"/>
</dbReference>
<comment type="function">
    <text evidence="13">Subunit F6, of the mitochondrial membrane ATP synthase complex (F(1)F(0) ATP synthase or Complex V) that produces ATP from ADP in the presence of a proton gradient across the membrane which is generated by electron transport complexes of the respiratory chain. ATP synthase complex consist of a soluble F(1) head domain - the catalytic core - and a membrane F(1) domain - the membrane proton channel. These two domains are linked by a central stalk rotating inside the F(1) region and a stationary peripheral stalk. During catalysis, ATP synthesis in the catalytic domain of F(1) is coupled via a rotary mechanism of the central stalk subunits to proton translocation. In vivo, can only synthesize ATP although its ATP hydrolase activity can be activated artificially in vitro. Part of the complex F(0) domain. Part of the complex F(0) domain and the peripheric stalk, which acts as a stator to hold the catalytic alpha(3)beta(3) subcomplex and subunit a/ATP6 static relative to the rotary elements.</text>
</comment>
<dbReference type="InterPro" id="IPR036204">
    <property type="entry name" value="ATP_synth_f6_sf_mt"/>
</dbReference>
<evidence type="ECO:0000256" key="2">
    <source>
        <dbReference type="ARBA" id="ARBA00007346"/>
    </source>
</evidence>
<evidence type="ECO:0000256" key="6">
    <source>
        <dbReference type="ARBA" id="ARBA00022792"/>
    </source>
</evidence>
<dbReference type="FunFam" id="1.10.246.110:FF:000001">
    <property type="entry name" value="ATP synthase-coupling factor 6, mitochondrial"/>
    <property type="match status" value="1"/>
</dbReference>
<evidence type="ECO:0000313" key="20">
    <source>
        <dbReference type="EMBL" id="RXM27322.1"/>
    </source>
</evidence>
<evidence type="ECO:0000256" key="7">
    <source>
        <dbReference type="ARBA" id="ARBA00022980"/>
    </source>
</evidence>
<evidence type="ECO:0000256" key="8">
    <source>
        <dbReference type="ARBA" id="ARBA00023065"/>
    </source>
</evidence>
<dbReference type="SUPFAM" id="SSF111357">
    <property type="entry name" value="Mitochondrial ATP synthase coupling factor 6"/>
    <property type="match status" value="1"/>
</dbReference>
<dbReference type="EMBL" id="SCEB01215859">
    <property type="protein sequence ID" value="RXM27322.1"/>
    <property type="molecule type" value="Genomic_DNA"/>
</dbReference>
<keyword evidence="11" id="KW-0687">Ribonucleoprotein</keyword>
<dbReference type="Pfam" id="PF07973">
    <property type="entry name" value="tRNA_SAD"/>
    <property type="match status" value="1"/>
</dbReference>
<keyword evidence="3" id="KW-0813">Transport</keyword>
<feature type="domain" description="TGS" evidence="19">
    <location>
        <begin position="137"/>
        <end position="203"/>
    </location>
</feature>
<keyword evidence="6" id="KW-0999">Mitochondrion inner membrane</keyword>
<dbReference type="Gene3D" id="3.10.20.30">
    <property type="match status" value="1"/>
</dbReference>
<evidence type="ECO:0000256" key="4">
    <source>
        <dbReference type="ARBA" id="ARBA00022547"/>
    </source>
</evidence>
<dbReference type="InterPro" id="IPR012675">
    <property type="entry name" value="Beta-grasp_dom_sf"/>
</dbReference>
<evidence type="ECO:0000256" key="9">
    <source>
        <dbReference type="ARBA" id="ARBA00023128"/>
    </source>
</evidence>
<evidence type="ECO:0000256" key="18">
    <source>
        <dbReference type="ARBA" id="ARBA00075914"/>
    </source>
</evidence>
<evidence type="ECO:0000256" key="5">
    <source>
        <dbReference type="ARBA" id="ARBA00022781"/>
    </source>
</evidence>
<comment type="subunit">
    <text evidence="15">Component of the ATP synthase complex composed at least of ATP5F1A/subunit alpha, ATP5F1B/subunit beta, ATP5MC1/subunit c (homooctomer), MT-ATP6/subunit a, MT-ATP8/subunit 8, ATP5ME/subunit e, ATP5MF/subunit f, ATP5MG/subunit g, ATP5MK/subunit k, ATP5MJ/subunit j, ATP5F1C/subunit gamma, ATP5F1D/subunit delta, ATP5F1E/subunit epsilon, ATP5PF/subunit F6, ATP5PB/subunit b, ATP5PD/subunit d, ATP5PO/subunit OSCP. ATP synthase complex consists of a soluble F(1) head domain (subunits alpha(3) and beta(3)) - the catalytic core - and a membrane F(0) domain - the membrane proton channel (subunits c, a, 8, e, f, g, k and j). These two domains are linked by a central stalk (subunits gamma, delta, and epsilon) rotating inside the F1 region and a stationary peripheral stalk (subunits F6, b, d, and OSCP).</text>
</comment>
<dbReference type="InterPro" id="IPR008387">
    <property type="entry name" value="ATP_synth_f6_mt"/>
</dbReference>
<evidence type="ECO:0000256" key="17">
    <source>
        <dbReference type="ARBA" id="ARBA00073749"/>
    </source>
</evidence>
<dbReference type="GO" id="GO:0005524">
    <property type="term" value="F:ATP binding"/>
    <property type="evidence" value="ECO:0007669"/>
    <property type="project" value="InterPro"/>
</dbReference>
<dbReference type="GO" id="GO:0004812">
    <property type="term" value="F:aminoacyl-tRNA ligase activity"/>
    <property type="evidence" value="ECO:0007669"/>
    <property type="project" value="InterPro"/>
</dbReference>
<organism evidence="20 21">
    <name type="scientific">Acipenser ruthenus</name>
    <name type="common">Sterlet sturgeon</name>
    <dbReference type="NCBI Taxonomy" id="7906"/>
    <lineage>
        <taxon>Eukaryota</taxon>
        <taxon>Metazoa</taxon>
        <taxon>Chordata</taxon>
        <taxon>Craniata</taxon>
        <taxon>Vertebrata</taxon>
        <taxon>Euteleostomi</taxon>
        <taxon>Actinopterygii</taxon>
        <taxon>Chondrostei</taxon>
        <taxon>Acipenseriformes</taxon>
        <taxon>Acipenseridae</taxon>
        <taxon>Acipenser</taxon>
    </lineage>
</organism>
<dbReference type="InterPro" id="IPR012676">
    <property type="entry name" value="TGS-like"/>
</dbReference>
<dbReference type="Gene3D" id="1.10.246.110">
    <property type="entry name" value="Mitochondrial ATP synthase-coupling factor 6"/>
    <property type="match status" value="1"/>
</dbReference>
<proteinExistence type="inferred from homology"/>
<evidence type="ECO:0000256" key="13">
    <source>
        <dbReference type="ARBA" id="ARBA00059339"/>
    </source>
</evidence>
<dbReference type="InterPro" id="IPR018163">
    <property type="entry name" value="Thr/Ala-tRNA-synth_IIc_edit"/>
</dbReference>
<dbReference type="GO" id="GO:0015078">
    <property type="term" value="F:proton transmembrane transporter activity"/>
    <property type="evidence" value="ECO:0007669"/>
    <property type="project" value="InterPro"/>
</dbReference>
<dbReference type="GO" id="GO:0005743">
    <property type="term" value="C:mitochondrial inner membrane"/>
    <property type="evidence" value="ECO:0007669"/>
    <property type="project" value="UniProtKB-SubCell"/>
</dbReference>
<gene>
    <name evidence="20" type="ORF">EOD39_3061</name>
</gene>
<dbReference type="Proteomes" id="UP000289886">
    <property type="component" value="Unassembled WGS sequence"/>
</dbReference>
<keyword evidence="4" id="KW-0138">CF(0)</keyword>
<evidence type="ECO:0000256" key="15">
    <source>
        <dbReference type="ARBA" id="ARBA00064647"/>
    </source>
</evidence>
<keyword evidence="7 20" id="KW-0689">Ribosomal protein</keyword>
<comment type="similarity">
    <text evidence="2">Belongs to the eukaryotic ATPase subunit F6 family.</text>
</comment>
<sequence>MILQHLSQLYPLLRAAVSLQLRRNLGLTAVAFNKAKELDPVQKLFVEKLREYTTKSKSAGGVVDAGPEYQRNVNDELTKLQRLYGGGDLTKFPDFKFVGFASSSSASRLSSVELQRLRNDLFTREKARQQSLTPRIEKIEVKLVGKTHPGTLFVMNKGLSTPYSCARHLSEWHSKNSILALVNGEVWDMHCLLTQSCEIQFLTFKDEDPEEVNKAYWRSCAMLMGQVLESAFKEEFSVELLQSPEVPVLSGAFCYDVVLDSHLDSWNPSKASRTDENLRALTRAVHSLLHQDLPFEPLEVQPKVALEMFQHSKCKQAQVEEKAAHSPQGTVRVYRCGDFVDLSDGPHIPRTGFCSQFEITAAHSLGPGPWGQVRRFQGLSLPRQLQVRHWTDEDRRGTVDNLDSYHNQSIVFLSLQPQIRMP</sequence>
<keyword evidence="21" id="KW-1185">Reference proteome</keyword>
<dbReference type="GO" id="GO:0015986">
    <property type="term" value="P:proton motive force-driven ATP synthesis"/>
    <property type="evidence" value="ECO:0007669"/>
    <property type="project" value="InterPro"/>
</dbReference>
<dbReference type="GO" id="GO:0005840">
    <property type="term" value="C:ribosome"/>
    <property type="evidence" value="ECO:0007669"/>
    <property type="project" value="UniProtKB-KW"/>
</dbReference>
<dbReference type="Gene3D" id="3.30.980.10">
    <property type="entry name" value="Threonyl-trna Synthetase, Chain A, domain 2"/>
    <property type="match status" value="1"/>
</dbReference>
<dbReference type="GO" id="GO:0003723">
    <property type="term" value="F:RNA binding"/>
    <property type="evidence" value="ECO:0007669"/>
    <property type="project" value="TreeGrafter"/>
</dbReference>
<dbReference type="FunFam" id="3.30.980.10:FF:000006">
    <property type="entry name" value="39S ribosomal protein L39, mitochondrial"/>
    <property type="match status" value="1"/>
</dbReference>
<evidence type="ECO:0000256" key="11">
    <source>
        <dbReference type="ARBA" id="ARBA00023274"/>
    </source>
</evidence>
<comment type="caution">
    <text evidence="20">The sequence shown here is derived from an EMBL/GenBank/DDBJ whole genome shotgun (WGS) entry which is preliminary data.</text>
</comment>
<evidence type="ECO:0000313" key="21">
    <source>
        <dbReference type="Proteomes" id="UP000289886"/>
    </source>
</evidence>
<dbReference type="GO" id="GO:0045259">
    <property type="term" value="C:proton-transporting ATP synthase complex"/>
    <property type="evidence" value="ECO:0007669"/>
    <property type="project" value="UniProtKB-KW"/>
</dbReference>
<name>A0A444TWQ0_ACIRT</name>